<dbReference type="Proteomes" id="UP000188604">
    <property type="component" value="Chromosome"/>
</dbReference>
<dbReference type="InterPro" id="IPR050406">
    <property type="entry name" value="FGGY_Carb_Kinase"/>
</dbReference>
<dbReference type="PANTHER" id="PTHR43095:SF5">
    <property type="entry name" value="XYLULOSE KINASE"/>
    <property type="match status" value="1"/>
</dbReference>
<evidence type="ECO:0000256" key="3">
    <source>
        <dbReference type="ARBA" id="ARBA00022777"/>
    </source>
</evidence>
<dbReference type="Gene3D" id="3.30.420.40">
    <property type="match status" value="2"/>
</dbReference>
<dbReference type="OrthoDB" id="9805576at2"/>
<dbReference type="KEGG" id="nch:A0U93_09660"/>
<accession>A0A1U9KQM5</accession>
<evidence type="ECO:0000256" key="1">
    <source>
        <dbReference type="ARBA" id="ARBA00009156"/>
    </source>
</evidence>
<keyword evidence="3 6" id="KW-0418">Kinase</keyword>
<organism evidence="6 7">
    <name type="scientific">Neoasaia chiangmaiensis</name>
    <dbReference type="NCBI Taxonomy" id="320497"/>
    <lineage>
        <taxon>Bacteria</taxon>
        <taxon>Pseudomonadati</taxon>
        <taxon>Pseudomonadota</taxon>
        <taxon>Alphaproteobacteria</taxon>
        <taxon>Acetobacterales</taxon>
        <taxon>Acetobacteraceae</taxon>
        <taxon>Neoasaia</taxon>
    </lineage>
</organism>
<dbReference type="Pfam" id="PF02782">
    <property type="entry name" value="FGGY_C"/>
    <property type="match status" value="1"/>
</dbReference>
<dbReference type="InterPro" id="IPR018485">
    <property type="entry name" value="FGGY_C"/>
</dbReference>
<keyword evidence="7" id="KW-1185">Reference proteome</keyword>
<dbReference type="GO" id="GO:0016301">
    <property type="term" value="F:kinase activity"/>
    <property type="evidence" value="ECO:0007669"/>
    <property type="project" value="UniProtKB-KW"/>
</dbReference>
<dbReference type="Pfam" id="PF00370">
    <property type="entry name" value="FGGY_N"/>
    <property type="match status" value="1"/>
</dbReference>
<evidence type="ECO:0000256" key="2">
    <source>
        <dbReference type="ARBA" id="ARBA00022679"/>
    </source>
</evidence>
<dbReference type="GO" id="GO:0005975">
    <property type="term" value="P:carbohydrate metabolic process"/>
    <property type="evidence" value="ECO:0007669"/>
    <property type="project" value="InterPro"/>
</dbReference>
<dbReference type="PIRSF" id="PIRSF000538">
    <property type="entry name" value="GlpK"/>
    <property type="match status" value="1"/>
</dbReference>
<comment type="similarity">
    <text evidence="1">Belongs to the FGGY kinase family.</text>
</comment>
<evidence type="ECO:0000313" key="7">
    <source>
        <dbReference type="Proteomes" id="UP000188604"/>
    </source>
</evidence>
<dbReference type="STRING" id="320497.A0U93_09660"/>
<dbReference type="InterPro" id="IPR018484">
    <property type="entry name" value="FGGY_N"/>
</dbReference>
<dbReference type="InterPro" id="IPR043129">
    <property type="entry name" value="ATPase_NBD"/>
</dbReference>
<dbReference type="CDD" id="cd24121">
    <property type="entry name" value="ASKHA_NBD_FGGY_BaEryA-like"/>
    <property type="match status" value="1"/>
</dbReference>
<reference evidence="6 7" key="1">
    <citation type="submission" date="2016-03" db="EMBL/GenBank/DDBJ databases">
        <title>Acetic acid bacteria sequencing.</title>
        <authorList>
            <person name="Brandt J."/>
            <person name="Jakob F."/>
            <person name="Vogel R.F."/>
        </authorList>
    </citation>
    <scope>NUCLEOTIDE SEQUENCE [LARGE SCALE GENOMIC DNA]</scope>
    <source>
        <strain evidence="6 7">NBRC 101099</strain>
    </source>
</reference>
<evidence type="ECO:0000259" key="5">
    <source>
        <dbReference type="Pfam" id="PF02782"/>
    </source>
</evidence>
<evidence type="ECO:0000313" key="6">
    <source>
        <dbReference type="EMBL" id="AQS88161.1"/>
    </source>
</evidence>
<dbReference type="PANTHER" id="PTHR43095">
    <property type="entry name" value="SUGAR KINASE"/>
    <property type="match status" value="1"/>
</dbReference>
<feature type="domain" description="Carbohydrate kinase FGGY C-terminal" evidence="5">
    <location>
        <begin position="267"/>
        <end position="460"/>
    </location>
</feature>
<keyword evidence="2" id="KW-0808">Transferase</keyword>
<evidence type="ECO:0000259" key="4">
    <source>
        <dbReference type="Pfam" id="PF00370"/>
    </source>
</evidence>
<dbReference type="InterPro" id="IPR000577">
    <property type="entry name" value="Carb_kinase_FGGY"/>
</dbReference>
<proteinExistence type="inferred from homology"/>
<name>A0A1U9KQM5_9PROT</name>
<dbReference type="AlphaFoldDB" id="A0A1U9KQM5"/>
<protein>
    <submittedName>
        <fullName evidence="6">Carbohydrate kinase</fullName>
    </submittedName>
</protein>
<gene>
    <name evidence="6" type="ORF">A0U93_09660</name>
</gene>
<dbReference type="EMBL" id="CP014691">
    <property type="protein sequence ID" value="AQS88161.1"/>
    <property type="molecule type" value="Genomic_DNA"/>
</dbReference>
<feature type="domain" description="Carbohydrate kinase FGGY N-terminal" evidence="4">
    <location>
        <begin position="9"/>
        <end position="253"/>
    </location>
</feature>
<sequence length="533" mass="56855">MKQTRADLLVGIDAGTSVIKAIAYSFSGEQIACAAAPNRYVAGQGGAVTQSLGQTWEDCARALRQLGEKIDNLPSRCAAIAVTGQGDGTWLVGADDEPVCDAWLWLDARAAPTVNQLRSTFADRGRFDATGTGLAACQQGAQLAHMAATSPDLLRRSEVALHCKDWLYLKLTGQRRVDPSETSFTFGDFRKRSYDESVIDALGLRAWRHLLPDIIDGTQSSEPLSAKAARETGLLAGTPVCLGFVDIVSTALGAGIYTRGAQSACSIVGSTGMHMRAMPAEAVQLNQDRTGYVIPLPVPGMVAQIQSNMASTLNIDWLLHLASDLVSHLYPEVTKADLVPHINEWLLAGRPGELIYHPYISKAGERGPFVNPAARASIIGLTDEHRFADIVRAAAEGLGMAARDCYEAMGPIPREVRLTGGAVRSRALRSILSSTLGTPVRVTDREEAGAAGAAMVAAVAIGAYATMDDCLDDWVTPRLGAIELPDPALAALYGRSFQAYRQARESLAPVWDIMTPASLGSGNNFPDQQKRLA</sequence>
<dbReference type="RefSeq" id="WP_077807176.1">
    <property type="nucleotide sequence ID" value="NZ_BJXS01000003.1"/>
</dbReference>
<dbReference type="SUPFAM" id="SSF53067">
    <property type="entry name" value="Actin-like ATPase domain"/>
    <property type="match status" value="2"/>
</dbReference>